<keyword evidence="8 9" id="KW-0961">Cell wall biogenesis/degradation</keyword>
<dbReference type="InterPro" id="IPR038063">
    <property type="entry name" value="Transpep_catalytic_dom"/>
</dbReference>
<comment type="pathway">
    <text evidence="1 9">Cell wall biogenesis; peptidoglycan biosynthesis.</text>
</comment>
<evidence type="ECO:0000256" key="5">
    <source>
        <dbReference type="ARBA" id="ARBA00022801"/>
    </source>
</evidence>
<evidence type="ECO:0000256" key="7">
    <source>
        <dbReference type="ARBA" id="ARBA00022984"/>
    </source>
</evidence>
<feature type="domain" description="L,D-TPase catalytic" evidence="11">
    <location>
        <begin position="129"/>
        <end position="238"/>
    </location>
</feature>
<dbReference type="CDD" id="cd16913">
    <property type="entry name" value="YkuD_like"/>
    <property type="match status" value="1"/>
</dbReference>
<dbReference type="InterPro" id="IPR005490">
    <property type="entry name" value="LD_TPept_cat_dom"/>
</dbReference>
<evidence type="ECO:0000256" key="3">
    <source>
        <dbReference type="ARBA" id="ARBA00022676"/>
    </source>
</evidence>
<evidence type="ECO:0000313" key="12">
    <source>
        <dbReference type="EMBL" id="ABO51200.1"/>
    </source>
</evidence>
<feature type="chain" id="PRO_5039359603" evidence="10">
    <location>
        <begin position="22"/>
        <end position="315"/>
    </location>
</feature>
<protein>
    <submittedName>
        <fullName evidence="12">ErfK/YbiS/YcfS/YnhG family protein</fullName>
    </submittedName>
</protein>
<dbReference type="MEROPS" id="C82.003"/>
<dbReference type="SUPFAM" id="SSF47090">
    <property type="entry name" value="PGBD-like"/>
    <property type="match status" value="2"/>
</dbReference>
<dbReference type="UniPathway" id="UPA00219"/>
<organism evidence="12 13">
    <name type="scientific">Desulforamulus reducens (strain ATCC BAA-1160 / DSM 100696 / MI-1)</name>
    <name type="common">Desulfotomaculum reducens</name>
    <dbReference type="NCBI Taxonomy" id="349161"/>
    <lineage>
        <taxon>Bacteria</taxon>
        <taxon>Bacillati</taxon>
        <taxon>Bacillota</taxon>
        <taxon>Clostridia</taxon>
        <taxon>Eubacteriales</taxon>
        <taxon>Peptococcaceae</taxon>
        <taxon>Desulforamulus</taxon>
    </lineage>
</organism>
<dbReference type="EMBL" id="CP000612">
    <property type="protein sequence ID" value="ABO51200.1"/>
    <property type="molecule type" value="Genomic_DNA"/>
</dbReference>
<evidence type="ECO:0000256" key="1">
    <source>
        <dbReference type="ARBA" id="ARBA00004752"/>
    </source>
</evidence>
<keyword evidence="13" id="KW-1185">Reference proteome</keyword>
<dbReference type="GO" id="GO:0016757">
    <property type="term" value="F:glycosyltransferase activity"/>
    <property type="evidence" value="ECO:0007669"/>
    <property type="project" value="UniProtKB-KW"/>
</dbReference>
<dbReference type="SUPFAM" id="SSF141523">
    <property type="entry name" value="L,D-transpeptidase catalytic domain-like"/>
    <property type="match status" value="1"/>
</dbReference>
<name>A4J7Z7_DESRM</name>
<dbReference type="InterPro" id="IPR036366">
    <property type="entry name" value="PGBDSf"/>
</dbReference>
<comment type="similarity">
    <text evidence="2">Belongs to the YkuD family.</text>
</comment>
<dbReference type="eggNOG" id="COG1376">
    <property type="taxonomic scope" value="Bacteria"/>
</dbReference>
<dbReference type="GO" id="GO:0071972">
    <property type="term" value="F:peptidoglycan L,D-transpeptidase activity"/>
    <property type="evidence" value="ECO:0007669"/>
    <property type="project" value="TreeGrafter"/>
</dbReference>
<dbReference type="PANTHER" id="PTHR30582:SF24">
    <property type="entry name" value="L,D-TRANSPEPTIDASE ERFK_SRFK-RELATED"/>
    <property type="match status" value="1"/>
</dbReference>
<dbReference type="GO" id="GO:0071555">
    <property type="term" value="P:cell wall organization"/>
    <property type="evidence" value="ECO:0007669"/>
    <property type="project" value="UniProtKB-UniRule"/>
</dbReference>
<evidence type="ECO:0000256" key="9">
    <source>
        <dbReference type="PROSITE-ProRule" id="PRU01373"/>
    </source>
</evidence>
<dbReference type="InterPro" id="IPR050979">
    <property type="entry name" value="LD-transpeptidase"/>
</dbReference>
<dbReference type="InterPro" id="IPR036365">
    <property type="entry name" value="PGBD-like_sf"/>
</dbReference>
<evidence type="ECO:0000256" key="2">
    <source>
        <dbReference type="ARBA" id="ARBA00005992"/>
    </source>
</evidence>
<dbReference type="GO" id="GO:0005576">
    <property type="term" value="C:extracellular region"/>
    <property type="evidence" value="ECO:0007669"/>
    <property type="project" value="TreeGrafter"/>
</dbReference>
<proteinExistence type="inferred from homology"/>
<dbReference type="HOGENOM" id="CLU_874170_0_0_9"/>
<dbReference type="InterPro" id="IPR002477">
    <property type="entry name" value="Peptidoglycan-bd-like"/>
</dbReference>
<dbReference type="Pfam" id="PF03734">
    <property type="entry name" value="YkuD"/>
    <property type="match status" value="1"/>
</dbReference>
<dbReference type="RefSeq" id="WP_011878997.1">
    <property type="nucleotide sequence ID" value="NC_009253.1"/>
</dbReference>
<evidence type="ECO:0000256" key="4">
    <source>
        <dbReference type="ARBA" id="ARBA00022679"/>
    </source>
</evidence>
<dbReference type="PANTHER" id="PTHR30582">
    <property type="entry name" value="L,D-TRANSPEPTIDASE"/>
    <property type="match status" value="1"/>
</dbReference>
<keyword evidence="10" id="KW-0732">Signal</keyword>
<keyword evidence="5" id="KW-0378">Hydrolase</keyword>
<feature type="active site" description="Nucleophile" evidence="9">
    <location>
        <position position="214"/>
    </location>
</feature>
<dbReference type="Gene3D" id="2.40.440.10">
    <property type="entry name" value="L,D-transpeptidase catalytic domain-like"/>
    <property type="match status" value="1"/>
</dbReference>
<dbReference type="GO" id="GO:0018104">
    <property type="term" value="P:peptidoglycan-protein cross-linking"/>
    <property type="evidence" value="ECO:0007669"/>
    <property type="project" value="TreeGrafter"/>
</dbReference>
<evidence type="ECO:0000256" key="10">
    <source>
        <dbReference type="SAM" id="SignalP"/>
    </source>
</evidence>
<feature type="signal peptide" evidence="10">
    <location>
        <begin position="1"/>
        <end position="21"/>
    </location>
</feature>
<evidence type="ECO:0000259" key="11">
    <source>
        <dbReference type="PROSITE" id="PS52029"/>
    </source>
</evidence>
<gene>
    <name evidence="12" type="ordered locus">Dred_2694</name>
</gene>
<dbReference type="OrthoDB" id="9787225at2"/>
<dbReference type="GO" id="GO:0008360">
    <property type="term" value="P:regulation of cell shape"/>
    <property type="evidence" value="ECO:0007669"/>
    <property type="project" value="UniProtKB-UniRule"/>
</dbReference>
<keyword evidence="7 9" id="KW-0573">Peptidoglycan synthesis</keyword>
<dbReference type="KEGG" id="drm:Dred_2694"/>
<reference evidence="12 13" key="1">
    <citation type="submission" date="2007-03" db="EMBL/GenBank/DDBJ databases">
        <title>Complete sequence of Desulfotomaculum reducens MI-1.</title>
        <authorList>
            <consortium name="US DOE Joint Genome Institute"/>
            <person name="Copeland A."/>
            <person name="Lucas S."/>
            <person name="Lapidus A."/>
            <person name="Barry K."/>
            <person name="Detter J.C."/>
            <person name="Glavina del Rio T."/>
            <person name="Hammon N."/>
            <person name="Israni S."/>
            <person name="Dalin E."/>
            <person name="Tice H."/>
            <person name="Pitluck S."/>
            <person name="Sims D."/>
            <person name="Brettin T."/>
            <person name="Bruce D."/>
            <person name="Han C."/>
            <person name="Tapia R."/>
            <person name="Schmutz J."/>
            <person name="Larimer F."/>
            <person name="Land M."/>
            <person name="Hauser L."/>
            <person name="Kyrpides N."/>
            <person name="Kim E."/>
            <person name="Tebo B.M."/>
            <person name="Richardson P."/>
        </authorList>
    </citation>
    <scope>NUCLEOTIDE SEQUENCE [LARGE SCALE GENOMIC DNA]</scope>
    <source>
        <strain evidence="12 13">MI-1</strain>
    </source>
</reference>
<evidence type="ECO:0000313" key="13">
    <source>
        <dbReference type="Proteomes" id="UP000001556"/>
    </source>
</evidence>
<sequence length="315" mass="35073">MLKVTISLVFFFTLFIFHPSAALSVGYDSSQSCCPMNEDIDRTLLPANPPMQGKDVVDLQEELKALNYYNGPTNGIYDSLTQRALRKYQQDHYLKNDGVVDWETWHSLALNLEKPVTKSEKTLPPTGDMAIIIDTTTRKLTVLSDGKPYTQFNVACGKPSTPSPVGSWQVVHKATNWGTGFGTRWLGLNVPWGKYGIHGTNKPFSIGSYASHGCIRMHNSSVEKLYPWIPKGTPVYLIGSPFGVPGHGHKKLVRGDRGADVFEVQRTLKRLGYYEAQIDGIFGYSMEAGIKKFRKANGLPMDNFVDSKMYKALGL</sequence>
<evidence type="ECO:0000256" key="6">
    <source>
        <dbReference type="ARBA" id="ARBA00022960"/>
    </source>
</evidence>
<dbReference type="AlphaFoldDB" id="A4J7Z7"/>
<dbReference type="STRING" id="349161.Dred_2694"/>
<evidence type="ECO:0000256" key="8">
    <source>
        <dbReference type="ARBA" id="ARBA00023316"/>
    </source>
</evidence>
<dbReference type="Pfam" id="PF01471">
    <property type="entry name" value="PG_binding_1"/>
    <property type="match status" value="2"/>
</dbReference>
<keyword evidence="3" id="KW-0328">Glycosyltransferase</keyword>
<dbReference type="eggNOG" id="COG3409">
    <property type="taxonomic scope" value="Bacteria"/>
</dbReference>
<dbReference type="Gene3D" id="1.10.101.10">
    <property type="entry name" value="PGBD-like superfamily/PGBD"/>
    <property type="match status" value="2"/>
</dbReference>
<dbReference type="Proteomes" id="UP000001556">
    <property type="component" value="Chromosome"/>
</dbReference>
<dbReference type="PROSITE" id="PS52029">
    <property type="entry name" value="LD_TPASE"/>
    <property type="match status" value="1"/>
</dbReference>
<accession>A4J7Z7</accession>
<feature type="active site" description="Proton donor/acceptor" evidence="9">
    <location>
        <position position="198"/>
    </location>
</feature>
<keyword evidence="4" id="KW-0808">Transferase</keyword>
<keyword evidence="6 9" id="KW-0133">Cell shape</keyword>